<proteinExistence type="predicted"/>
<comment type="caution">
    <text evidence="1">The sequence shown here is derived from an EMBL/GenBank/DDBJ whole genome shotgun (WGS) entry which is preliminary data.</text>
</comment>
<gene>
    <name evidence="1" type="ORF">BDM02DRAFT_197686</name>
</gene>
<keyword evidence="2" id="KW-1185">Reference proteome</keyword>
<name>A0ACB6ZRV3_THEGA</name>
<evidence type="ECO:0000313" key="2">
    <source>
        <dbReference type="Proteomes" id="UP000886501"/>
    </source>
</evidence>
<sequence length="515" mass="56579">MPHYSSNSISYPTPIDIPSHKRQTSVKSHKSKQSSLSGTMSWLSGNKTTKAPYTAASPPLRISEPKLNDVFGRVEQAPSVTIVRTPQEALTFLQKDKEKVREDSFEYIDPRPKRSPTQRSQTDGYFSRNPCPSPPTSPPLPPLPDLSRVSPRSPSKPVMRPPPQVPLPQVPQPMPSPPRTVKASYSASLNEYSIGPLVETAPPSPPLPPFDPILLSTIPSLPIDPKKTIITLETSTESFKTTMATLISREDCYFNKYFSKTLMEARKNQHSEASSVYSQSSGIEENLDSINSIFANHISASGLLAPTPAALHVFLDRPSAPYTHILTYLRTPTSPDQPGVLPRAVKLSHKCLPAKTETLLELRDEANFLNLEELSRLCTEELSKYTPATSSLKSTTSSSVRSSKRPSITHAQSHHQLGMRSKNLSTHSIHQFAEDPNETEFDTHIPTPNSSAPSSREGSRHEATATPTPAPCLSQLRGHGKSHSNVHPLPPSKSITELRSDLSMTVKARPSPAWL</sequence>
<accession>A0ACB6ZRV3</accession>
<dbReference type="Proteomes" id="UP000886501">
    <property type="component" value="Unassembled WGS sequence"/>
</dbReference>
<dbReference type="EMBL" id="MU117970">
    <property type="protein sequence ID" value="KAF9652166.1"/>
    <property type="molecule type" value="Genomic_DNA"/>
</dbReference>
<evidence type="ECO:0000313" key="1">
    <source>
        <dbReference type="EMBL" id="KAF9652166.1"/>
    </source>
</evidence>
<organism evidence="1 2">
    <name type="scientific">Thelephora ganbajun</name>
    <name type="common">Ganba fungus</name>
    <dbReference type="NCBI Taxonomy" id="370292"/>
    <lineage>
        <taxon>Eukaryota</taxon>
        <taxon>Fungi</taxon>
        <taxon>Dikarya</taxon>
        <taxon>Basidiomycota</taxon>
        <taxon>Agaricomycotina</taxon>
        <taxon>Agaricomycetes</taxon>
        <taxon>Thelephorales</taxon>
        <taxon>Thelephoraceae</taxon>
        <taxon>Thelephora</taxon>
    </lineage>
</organism>
<reference evidence="1" key="1">
    <citation type="submission" date="2019-10" db="EMBL/GenBank/DDBJ databases">
        <authorList>
            <consortium name="DOE Joint Genome Institute"/>
            <person name="Kuo A."/>
            <person name="Miyauchi S."/>
            <person name="Kiss E."/>
            <person name="Drula E."/>
            <person name="Kohler A."/>
            <person name="Sanchez-Garcia M."/>
            <person name="Andreopoulos B."/>
            <person name="Barry K.W."/>
            <person name="Bonito G."/>
            <person name="Buee M."/>
            <person name="Carver A."/>
            <person name="Chen C."/>
            <person name="Cichocki N."/>
            <person name="Clum A."/>
            <person name="Culley D."/>
            <person name="Crous P.W."/>
            <person name="Fauchery L."/>
            <person name="Girlanda M."/>
            <person name="Hayes R."/>
            <person name="Keri Z."/>
            <person name="Labutti K."/>
            <person name="Lipzen A."/>
            <person name="Lombard V."/>
            <person name="Magnuson J."/>
            <person name="Maillard F."/>
            <person name="Morin E."/>
            <person name="Murat C."/>
            <person name="Nolan M."/>
            <person name="Ohm R."/>
            <person name="Pangilinan J."/>
            <person name="Pereira M."/>
            <person name="Perotto S."/>
            <person name="Peter M."/>
            <person name="Riley R."/>
            <person name="Sitrit Y."/>
            <person name="Stielow B."/>
            <person name="Szollosi G."/>
            <person name="Zifcakova L."/>
            <person name="Stursova M."/>
            <person name="Spatafora J.W."/>
            <person name="Tedersoo L."/>
            <person name="Vaario L.-M."/>
            <person name="Yamada A."/>
            <person name="Yan M."/>
            <person name="Wang P."/>
            <person name="Xu J."/>
            <person name="Bruns T."/>
            <person name="Baldrian P."/>
            <person name="Vilgalys R."/>
            <person name="Henrissat B."/>
            <person name="Grigoriev I.V."/>
            <person name="Hibbett D."/>
            <person name="Nagy L.G."/>
            <person name="Martin F.M."/>
        </authorList>
    </citation>
    <scope>NUCLEOTIDE SEQUENCE</scope>
    <source>
        <strain evidence="1">P2</strain>
    </source>
</reference>
<reference evidence="1" key="2">
    <citation type="journal article" date="2020" name="Nat. Commun.">
        <title>Large-scale genome sequencing of mycorrhizal fungi provides insights into the early evolution of symbiotic traits.</title>
        <authorList>
            <person name="Miyauchi S."/>
            <person name="Kiss E."/>
            <person name="Kuo A."/>
            <person name="Drula E."/>
            <person name="Kohler A."/>
            <person name="Sanchez-Garcia M."/>
            <person name="Morin E."/>
            <person name="Andreopoulos B."/>
            <person name="Barry K.W."/>
            <person name="Bonito G."/>
            <person name="Buee M."/>
            <person name="Carver A."/>
            <person name="Chen C."/>
            <person name="Cichocki N."/>
            <person name="Clum A."/>
            <person name="Culley D."/>
            <person name="Crous P.W."/>
            <person name="Fauchery L."/>
            <person name="Girlanda M."/>
            <person name="Hayes R.D."/>
            <person name="Keri Z."/>
            <person name="LaButti K."/>
            <person name="Lipzen A."/>
            <person name="Lombard V."/>
            <person name="Magnuson J."/>
            <person name="Maillard F."/>
            <person name="Murat C."/>
            <person name="Nolan M."/>
            <person name="Ohm R.A."/>
            <person name="Pangilinan J."/>
            <person name="Pereira M.F."/>
            <person name="Perotto S."/>
            <person name="Peter M."/>
            <person name="Pfister S."/>
            <person name="Riley R."/>
            <person name="Sitrit Y."/>
            <person name="Stielow J.B."/>
            <person name="Szollosi G."/>
            <person name="Zifcakova L."/>
            <person name="Stursova M."/>
            <person name="Spatafora J.W."/>
            <person name="Tedersoo L."/>
            <person name="Vaario L.M."/>
            <person name="Yamada A."/>
            <person name="Yan M."/>
            <person name="Wang P."/>
            <person name="Xu J."/>
            <person name="Bruns T."/>
            <person name="Baldrian P."/>
            <person name="Vilgalys R."/>
            <person name="Dunand C."/>
            <person name="Henrissat B."/>
            <person name="Grigoriev I.V."/>
            <person name="Hibbett D."/>
            <person name="Nagy L.G."/>
            <person name="Martin F.M."/>
        </authorList>
    </citation>
    <scope>NUCLEOTIDE SEQUENCE</scope>
    <source>
        <strain evidence="1">P2</strain>
    </source>
</reference>
<protein>
    <submittedName>
        <fullName evidence="1">Uncharacterized protein</fullName>
    </submittedName>
</protein>